<dbReference type="PROSITE" id="PS50887">
    <property type="entry name" value="GGDEF"/>
    <property type="match status" value="1"/>
</dbReference>
<dbReference type="EMBL" id="AP014809">
    <property type="protein sequence ID" value="BAU91276.1"/>
    <property type="molecule type" value="Genomic_DNA"/>
</dbReference>
<feature type="region of interest" description="Disordered" evidence="3">
    <location>
        <begin position="389"/>
        <end position="424"/>
    </location>
</feature>
<dbReference type="PANTHER" id="PTHR45138:SF9">
    <property type="entry name" value="DIGUANYLATE CYCLASE DGCM-RELATED"/>
    <property type="match status" value="1"/>
</dbReference>
<dbReference type="SUPFAM" id="SSF55073">
    <property type="entry name" value="Nucleotide cyclase"/>
    <property type="match status" value="1"/>
</dbReference>
<evidence type="ECO:0000256" key="3">
    <source>
        <dbReference type="SAM" id="MobiDB-lite"/>
    </source>
</evidence>
<dbReference type="NCBIfam" id="TIGR00254">
    <property type="entry name" value="GGDEF"/>
    <property type="match status" value="1"/>
</dbReference>
<evidence type="ECO:0000256" key="2">
    <source>
        <dbReference type="ARBA" id="ARBA00034247"/>
    </source>
</evidence>
<dbReference type="Pfam" id="PF00990">
    <property type="entry name" value="GGDEF"/>
    <property type="match status" value="1"/>
</dbReference>
<dbReference type="GO" id="GO:1902201">
    <property type="term" value="P:negative regulation of bacterial-type flagellum-dependent cell motility"/>
    <property type="evidence" value="ECO:0007669"/>
    <property type="project" value="TreeGrafter"/>
</dbReference>
<dbReference type="PANTHER" id="PTHR45138">
    <property type="entry name" value="REGULATORY COMPONENTS OF SENSORY TRANSDUCTION SYSTEM"/>
    <property type="match status" value="1"/>
</dbReference>
<evidence type="ECO:0000313" key="6">
    <source>
        <dbReference type="EMBL" id="BAU91276.1"/>
    </source>
</evidence>
<keyword evidence="4" id="KW-0812">Transmembrane</keyword>
<feature type="transmembrane region" description="Helical" evidence="4">
    <location>
        <begin position="57"/>
        <end position="78"/>
    </location>
</feature>
<gene>
    <name evidence="6" type="ORF">MPPM_2671</name>
</gene>
<organism evidence="6 7">
    <name type="scientific">Methylorubrum populi</name>
    <dbReference type="NCBI Taxonomy" id="223967"/>
    <lineage>
        <taxon>Bacteria</taxon>
        <taxon>Pseudomonadati</taxon>
        <taxon>Pseudomonadota</taxon>
        <taxon>Alphaproteobacteria</taxon>
        <taxon>Hyphomicrobiales</taxon>
        <taxon>Methylobacteriaceae</taxon>
        <taxon>Methylorubrum</taxon>
    </lineage>
</organism>
<dbReference type="SMART" id="SM00267">
    <property type="entry name" value="GGDEF"/>
    <property type="match status" value="1"/>
</dbReference>
<protein>
    <recommendedName>
        <fullName evidence="1">diguanylate cyclase</fullName>
        <ecNumber evidence="1">2.7.7.65</ecNumber>
    </recommendedName>
</protein>
<dbReference type="CDD" id="cd01949">
    <property type="entry name" value="GGDEF"/>
    <property type="match status" value="1"/>
</dbReference>
<keyword evidence="4" id="KW-0472">Membrane</keyword>
<evidence type="ECO:0000256" key="1">
    <source>
        <dbReference type="ARBA" id="ARBA00012528"/>
    </source>
</evidence>
<feature type="transmembrane region" description="Helical" evidence="4">
    <location>
        <begin position="140"/>
        <end position="160"/>
    </location>
</feature>
<dbReference type="GO" id="GO:0043709">
    <property type="term" value="P:cell adhesion involved in single-species biofilm formation"/>
    <property type="evidence" value="ECO:0007669"/>
    <property type="project" value="TreeGrafter"/>
</dbReference>
<proteinExistence type="predicted"/>
<dbReference type="Proteomes" id="UP000218288">
    <property type="component" value="Chromosome"/>
</dbReference>
<dbReference type="GO" id="GO:0052621">
    <property type="term" value="F:diguanylate cyclase activity"/>
    <property type="evidence" value="ECO:0007669"/>
    <property type="project" value="UniProtKB-EC"/>
</dbReference>
<dbReference type="Gene3D" id="3.30.70.270">
    <property type="match status" value="1"/>
</dbReference>
<feature type="transmembrane region" description="Helical" evidence="4">
    <location>
        <begin position="167"/>
        <end position="186"/>
    </location>
</feature>
<dbReference type="AlphaFoldDB" id="A0A160PF76"/>
<name>A0A160PF76_9HYPH</name>
<evidence type="ECO:0000313" key="7">
    <source>
        <dbReference type="Proteomes" id="UP000218288"/>
    </source>
</evidence>
<dbReference type="InterPro" id="IPR000160">
    <property type="entry name" value="GGDEF_dom"/>
</dbReference>
<feature type="transmembrane region" description="Helical" evidence="4">
    <location>
        <begin position="29"/>
        <end position="48"/>
    </location>
</feature>
<dbReference type="InterPro" id="IPR043128">
    <property type="entry name" value="Rev_trsase/Diguanyl_cyclase"/>
</dbReference>
<keyword evidence="4" id="KW-1133">Transmembrane helix</keyword>
<dbReference type="EC" id="2.7.7.65" evidence="1"/>
<dbReference type="GO" id="GO:0005886">
    <property type="term" value="C:plasma membrane"/>
    <property type="evidence" value="ECO:0007669"/>
    <property type="project" value="TreeGrafter"/>
</dbReference>
<dbReference type="InterPro" id="IPR029787">
    <property type="entry name" value="Nucleotide_cyclase"/>
</dbReference>
<sequence length="424" mass="45722">MDYDPGEETQKFAWPNLCQDAMRLDLPTLFMMTAAVTFTVGVLFLLSWSQARRQRALVVWGIAHIVGSGASLLLSLRGQIPDSLSIGVANALMIGAYGLIWSGVRAFERRPLRLDWALAGAVTWLAACTVPAFYESLPARVILASTSAGMYCGFGALTIWQGRGESLVSRYPALVLLATYAALYWIRVPLAVTTPIPASVATASPWFAILCFTGTLFSVAIAFVFMALTKERAEREQRLAAETDSLTGIANRRALVAGAERHLAVAPAALLLFDLDHFKMINDRHGHSVGDAALAAFCHIAAPLLPPGALFGRMGGEEFACLLPCLDERAAARVAERIRAGVARFTHPDYPELTMSVSVGVAAESQIGGSLDYLLRRADDALYRAKRSGRDRVVASGDHPPPLVEEPAGTGLLTASVRRRMRPS</sequence>
<dbReference type="InterPro" id="IPR050469">
    <property type="entry name" value="Diguanylate_Cyclase"/>
</dbReference>
<evidence type="ECO:0000259" key="5">
    <source>
        <dbReference type="PROSITE" id="PS50887"/>
    </source>
</evidence>
<feature type="transmembrane region" description="Helical" evidence="4">
    <location>
        <begin position="116"/>
        <end position="134"/>
    </location>
</feature>
<reference evidence="6 7" key="1">
    <citation type="journal article" date="2016" name="Genome Announc.">
        <title>Complete Genome Sequence of Methylobacterium populi P-1M, Isolated from Pink-Pigmented Household Biofilm.</title>
        <authorList>
            <person name="Morohoshi T."/>
            <person name="Ikeda T."/>
        </authorList>
    </citation>
    <scope>NUCLEOTIDE SEQUENCE [LARGE SCALE GENOMIC DNA]</scope>
    <source>
        <strain evidence="6 7">P-1M</strain>
    </source>
</reference>
<evidence type="ECO:0000256" key="4">
    <source>
        <dbReference type="SAM" id="Phobius"/>
    </source>
</evidence>
<comment type="catalytic activity">
    <reaction evidence="2">
        <text>2 GTP = 3',3'-c-di-GMP + 2 diphosphate</text>
        <dbReference type="Rhea" id="RHEA:24898"/>
        <dbReference type="ChEBI" id="CHEBI:33019"/>
        <dbReference type="ChEBI" id="CHEBI:37565"/>
        <dbReference type="ChEBI" id="CHEBI:58805"/>
        <dbReference type="EC" id="2.7.7.65"/>
    </reaction>
</comment>
<feature type="transmembrane region" description="Helical" evidence="4">
    <location>
        <begin position="84"/>
        <end position="104"/>
    </location>
</feature>
<feature type="domain" description="GGDEF" evidence="5">
    <location>
        <begin position="266"/>
        <end position="398"/>
    </location>
</feature>
<accession>A0A160PF76</accession>
<feature type="transmembrane region" description="Helical" evidence="4">
    <location>
        <begin position="206"/>
        <end position="228"/>
    </location>
</feature>